<feature type="domain" description="GH10" evidence="7">
    <location>
        <begin position="22"/>
        <end position="368"/>
    </location>
</feature>
<dbReference type="PROSITE" id="PS00591">
    <property type="entry name" value="GH10_1"/>
    <property type="match status" value="1"/>
</dbReference>
<dbReference type="PRINTS" id="PR00134">
    <property type="entry name" value="GLHYDRLASE10"/>
</dbReference>
<evidence type="ECO:0000256" key="5">
    <source>
        <dbReference type="PROSITE-ProRule" id="PRU10061"/>
    </source>
</evidence>
<dbReference type="GO" id="GO:0031176">
    <property type="term" value="F:endo-1,4-beta-xylanase activity"/>
    <property type="evidence" value="ECO:0007669"/>
    <property type="project" value="UniProtKB-EC"/>
</dbReference>
<dbReference type="InterPro" id="IPR017853">
    <property type="entry name" value="GH"/>
</dbReference>
<name>A0A5C8LYB5_9GAMM</name>
<dbReference type="EMBL" id="VRLR01000006">
    <property type="protein sequence ID" value="TXK80558.1"/>
    <property type="molecule type" value="Genomic_DNA"/>
</dbReference>
<evidence type="ECO:0000259" key="7">
    <source>
        <dbReference type="PROSITE" id="PS51760"/>
    </source>
</evidence>
<organism evidence="8 9">
    <name type="scientific">Rheinheimera tangshanensis</name>
    <dbReference type="NCBI Taxonomy" id="400153"/>
    <lineage>
        <taxon>Bacteria</taxon>
        <taxon>Pseudomonadati</taxon>
        <taxon>Pseudomonadota</taxon>
        <taxon>Gammaproteobacteria</taxon>
        <taxon>Chromatiales</taxon>
        <taxon>Chromatiaceae</taxon>
        <taxon>Rheinheimera</taxon>
    </lineage>
</organism>
<dbReference type="Gene3D" id="3.20.20.80">
    <property type="entry name" value="Glycosidases"/>
    <property type="match status" value="1"/>
</dbReference>
<evidence type="ECO:0000256" key="1">
    <source>
        <dbReference type="ARBA" id="ARBA00022801"/>
    </source>
</evidence>
<comment type="similarity">
    <text evidence="6">Belongs to the glycosyl hydrolase 10 (cellulase F) family.</text>
</comment>
<evidence type="ECO:0000256" key="6">
    <source>
        <dbReference type="RuleBase" id="RU361174"/>
    </source>
</evidence>
<keyword evidence="2 6" id="KW-0119">Carbohydrate metabolism</keyword>
<dbReference type="PROSITE" id="PS51760">
    <property type="entry name" value="GH10_2"/>
    <property type="match status" value="1"/>
</dbReference>
<dbReference type="PANTHER" id="PTHR31490:SF90">
    <property type="entry name" value="ENDO-1,4-BETA-XYLANASE A"/>
    <property type="match status" value="1"/>
</dbReference>
<evidence type="ECO:0000313" key="8">
    <source>
        <dbReference type="EMBL" id="TXK80558.1"/>
    </source>
</evidence>
<evidence type="ECO:0000256" key="3">
    <source>
        <dbReference type="ARBA" id="ARBA00023295"/>
    </source>
</evidence>
<gene>
    <name evidence="8" type="ORF">FU839_11440</name>
</gene>
<dbReference type="Proteomes" id="UP000321814">
    <property type="component" value="Unassembled WGS sequence"/>
</dbReference>
<accession>A0A5C8LYB5</accession>
<proteinExistence type="inferred from homology"/>
<evidence type="ECO:0000256" key="2">
    <source>
        <dbReference type="ARBA" id="ARBA00023277"/>
    </source>
</evidence>
<dbReference type="SMART" id="SM00633">
    <property type="entry name" value="Glyco_10"/>
    <property type="match status" value="1"/>
</dbReference>
<comment type="catalytic activity">
    <reaction evidence="6">
        <text>Endohydrolysis of (1-&gt;4)-beta-D-xylosidic linkages in xylans.</text>
        <dbReference type="EC" id="3.2.1.8"/>
    </reaction>
</comment>
<dbReference type="InterPro" id="IPR001000">
    <property type="entry name" value="GH10_dom"/>
</dbReference>
<dbReference type="SUPFAM" id="SSF51445">
    <property type="entry name" value="(Trans)glycosidases"/>
    <property type="match status" value="1"/>
</dbReference>
<keyword evidence="4 6" id="KW-0624">Polysaccharide degradation</keyword>
<dbReference type="Pfam" id="PF00331">
    <property type="entry name" value="Glyco_hydro_10"/>
    <property type="match status" value="1"/>
</dbReference>
<comment type="caution">
    <text evidence="8">The sequence shown here is derived from an EMBL/GenBank/DDBJ whole genome shotgun (WGS) entry which is preliminary data.</text>
</comment>
<dbReference type="EC" id="3.2.1.8" evidence="6"/>
<protein>
    <recommendedName>
        <fullName evidence="6">Beta-xylanase</fullName>
        <ecNumber evidence="6">3.2.1.8</ecNumber>
    </recommendedName>
</protein>
<dbReference type="GO" id="GO:0045493">
    <property type="term" value="P:xylan catabolic process"/>
    <property type="evidence" value="ECO:0007669"/>
    <property type="project" value="UniProtKB-KW"/>
</dbReference>
<dbReference type="OrthoDB" id="9815836at2"/>
<dbReference type="InterPro" id="IPR044846">
    <property type="entry name" value="GH10"/>
</dbReference>
<dbReference type="RefSeq" id="WP_147904458.1">
    <property type="nucleotide sequence ID" value="NZ_BAAAGC010000010.1"/>
</dbReference>
<sequence length="377" mass="43788">MFYDFSLYIKGLFFFFLFAPFCSEARPLRDIYKNDFIVGVALANSDLDDPKSVSIVNREFNSIVAEFGMKMIDVIPKPGIYDFYWPDKFLRFAEENGHSLIGHTLVWHKNSPDWFFRDEQGNPLKREQLLVKLQEHINTYVGRYRGRVTGWDVVNEAFNNDGSFRKSPWFNIIGDDYIEKAFEFTHLADPTAELYYNDYGLVHSKKQEAVISLVKRIRSKGIPVHAIGIQGHYSLQFPDLSKLDQAISRFSKEGINVMITELDVSVLPFVSQDVMEQGAIVSEVKKLLLNPYPNKLPDSIADSQSNRYVELFCIFIKHSEFINRVTFWGISDKHSWLNHWPVNGRVDYPLLFDREMKPKNALKRLKEVKLSSDLSCR</sequence>
<dbReference type="AlphaFoldDB" id="A0A5C8LYB5"/>
<evidence type="ECO:0000256" key="4">
    <source>
        <dbReference type="ARBA" id="ARBA00023326"/>
    </source>
</evidence>
<keyword evidence="9" id="KW-1185">Reference proteome</keyword>
<feature type="active site" description="Nucleophile" evidence="5">
    <location>
        <position position="261"/>
    </location>
</feature>
<reference evidence="8 9" key="1">
    <citation type="submission" date="2019-08" db="EMBL/GenBank/DDBJ databases">
        <title>Draft genome analysis of Rheinheimera tangshanensis isolated from the roots of fresh rice plants (Oryza sativa).</title>
        <authorList>
            <person name="Yu Q."/>
            <person name="Qi Y."/>
            <person name="Zhang H."/>
            <person name="Pu J."/>
        </authorList>
    </citation>
    <scope>NUCLEOTIDE SEQUENCE [LARGE SCALE GENOMIC DNA]</scope>
    <source>
        <strain evidence="8 9">JA3-B52</strain>
    </source>
</reference>
<evidence type="ECO:0000313" key="9">
    <source>
        <dbReference type="Proteomes" id="UP000321814"/>
    </source>
</evidence>
<dbReference type="InterPro" id="IPR031158">
    <property type="entry name" value="GH10_AS"/>
</dbReference>
<keyword evidence="1 6" id="KW-0378">Hydrolase</keyword>
<dbReference type="PANTHER" id="PTHR31490">
    <property type="entry name" value="GLYCOSYL HYDROLASE"/>
    <property type="match status" value="1"/>
</dbReference>
<keyword evidence="8" id="KW-0858">Xylan degradation</keyword>
<keyword evidence="3 6" id="KW-0326">Glycosidase</keyword>